<dbReference type="Proteomes" id="UP000285793">
    <property type="component" value="Unassembled WGS sequence"/>
</dbReference>
<accession>A0A423XUA6</accession>
<reference evidence="1 2" key="1">
    <citation type="journal article" date="2018" name="Front. Microbiol.">
        <title>An Investigation of an Acute Gastroenteritis Outbreak: Cronobacter sakazakii, a Potential Cause of Food-Borne Illness.</title>
        <authorList>
            <person name="Yong W."/>
            <person name="Guo B."/>
            <person name="Shi X."/>
            <person name="Cheng T."/>
            <person name="Chen M."/>
            <person name="Jiang X."/>
            <person name="Ye Y."/>
            <person name="Wang J."/>
            <person name="Xie G."/>
            <person name="Ding J."/>
        </authorList>
    </citation>
    <scope>NUCLEOTIDE SEQUENCE [LARGE SCALE GENOMIC DNA]</scope>
    <source>
        <strain evidence="1 2">S1</strain>
    </source>
</reference>
<name>A0A423XUA6_9ENTR</name>
<evidence type="ECO:0000313" key="2">
    <source>
        <dbReference type="Proteomes" id="UP000285793"/>
    </source>
</evidence>
<evidence type="ECO:0000313" key="1">
    <source>
        <dbReference type="EMBL" id="ROW60085.1"/>
    </source>
</evidence>
<protein>
    <submittedName>
        <fullName evidence="1">Uncharacterized protein</fullName>
    </submittedName>
</protein>
<gene>
    <name evidence="1" type="ORF">C3E80_17075</name>
</gene>
<proteinExistence type="predicted"/>
<dbReference type="AlphaFoldDB" id="A0A423XUA6"/>
<sequence length="64" mass="7406">MWLQRLMSSKPAESFVAGLQVRPGFVVMRISFGQKCDVCLKILLKTRSFYWTRRGNYECKSGCP</sequence>
<comment type="caution">
    <text evidence="1">The sequence shown here is derived from an EMBL/GenBank/DDBJ whole genome shotgun (WGS) entry which is preliminary data.</text>
</comment>
<organism evidence="1 2">
    <name type="scientific">Cronobacter malonaticus</name>
    <dbReference type="NCBI Taxonomy" id="413503"/>
    <lineage>
        <taxon>Bacteria</taxon>
        <taxon>Pseudomonadati</taxon>
        <taxon>Pseudomonadota</taxon>
        <taxon>Gammaproteobacteria</taxon>
        <taxon>Enterobacterales</taxon>
        <taxon>Enterobacteriaceae</taxon>
        <taxon>Cronobacter</taxon>
    </lineage>
</organism>
<dbReference type="EMBL" id="PQJL01000016">
    <property type="protein sequence ID" value="ROW60085.1"/>
    <property type="molecule type" value="Genomic_DNA"/>
</dbReference>